<gene>
    <name evidence="3" type="ORF">INT43_005590</name>
</gene>
<dbReference type="AlphaFoldDB" id="A0A8H7PND9"/>
<dbReference type="PANTHER" id="PTHR12472:SF0">
    <property type="entry name" value="RAB3 GTPASE-ACTIVATING PROTEIN NON-CATALYTIC SUBUNIT"/>
    <property type="match status" value="1"/>
</dbReference>
<name>A0A8H7PND9_MORIS</name>
<dbReference type="InterPro" id="IPR026059">
    <property type="entry name" value="Rab3GAP2"/>
</dbReference>
<accession>A0A8H7PND9</accession>
<feature type="compositionally biased region" description="Low complexity" evidence="1">
    <location>
        <begin position="373"/>
        <end position="388"/>
    </location>
</feature>
<dbReference type="OrthoDB" id="360390at2759"/>
<protein>
    <recommendedName>
        <fullName evidence="2">Rab3-GAP regulatory subunit N-terminal domain-containing protein</fullName>
    </recommendedName>
</protein>
<evidence type="ECO:0000313" key="3">
    <source>
        <dbReference type="EMBL" id="KAG2176356.1"/>
    </source>
</evidence>
<dbReference type="PANTHER" id="PTHR12472">
    <property type="entry name" value="RAB3-GAP REGULATORY DOMAIN"/>
    <property type="match status" value="1"/>
</dbReference>
<organism evidence="3 4">
    <name type="scientific">Mortierella isabellina</name>
    <name type="common">Filamentous fungus</name>
    <name type="synonym">Umbelopsis isabellina</name>
    <dbReference type="NCBI Taxonomy" id="91625"/>
    <lineage>
        <taxon>Eukaryota</taxon>
        <taxon>Fungi</taxon>
        <taxon>Fungi incertae sedis</taxon>
        <taxon>Mucoromycota</taxon>
        <taxon>Mucoromycotina</taxon>
        <taxon>Umbelopsidomycetes</taxon>
        <taxon>Umbelopsidales</taxon>
        <taxon>Umbelopsidaceae</taxon>
        <taxon>Umbelopsis</taxon>
    </lineage>
</organism>
<feature type="compositionally biased region" description="Low complexity" evidence="1">
    <location>
        <begin position="77"/>
        <end position="108"/>
    </location>
</feature>
<dbReference type="Proteomes" id="UP000654370">
    <property type="component" value="Unassembled WGS sequence"/>
</dbReference>
<sequence length="575" mass="62821">MQLKCTLQPTSAIPTPILSILFGRIPQVSSVVKDISEDPSQESKIADDDDEEAEQTGKDERDDWDTDWGWEDEVKNSQPKSADPAKSASPASATVATSTSTSSVQQSPTIEPYLASASADGMHIVLAHKTKFVVVKRHLQDDEYHAIGQGSGCEHSSEEITAVFCIPLFVPSIRKSQIFVMVGYNSGWLKVFSESGVLLTAQILEQSAIIRIKMRTPPPIAKANFRNLVDEDEEITILYDNGTVVSIDGQSLWMVLRVCDGQRESGIDTSRGQTAFSYKKWDLQYQDGISDIISLGPSTQKERSQQLSLPGAISTDPLDVDMTARFVAVGSKPMIAYYGTSDSSRPLLSAVSLASYVVSRVATPVFSLAKSWWSSSRSNPNSRSTSPSPYVPDMPAPPTQIEPGTTLPSTLSLDDPTRRVVQIWQSPHTSNPSALSIAAVSDALGRVMLLDIDSGVIIRIWKGLRDAVCGWVEIPDVNEPLRGNTILFLVMYSPRRGLLKIFQMRHGKQVGVFHIGVGWRLLTCLGEPLGSSMVGIERRKAALPNDDEPNRQGLAGCLLIGPTGEVRRIQINKRS</sequence>
<evidence type="ECO:0000259" key="2">
    <source>
        <dbReference type="Pfam" id="PF14655"/>
    </source>
</evidence>
<proteinExistence type="predicted"/>
<evidence type="ECO:0000313" key="4">
    <source>
        <dbReference type="Proteomes" id="UP000654370"/>
    </source>
</evidence>
<dbReference type="EMBL" id="JAEPQZ010000010">
    <property type="protein sequence ID" value="KAG2176356.1"/>
    <property type="molecule type" value="Genomic_DNA"/>
</dbReference>
<feature type="compositionally biased region" description="Acidic residues" evidence="1">
    <location>
        <begin position="62"/>
        <end position="71"/>
    </location>
</feature>
<keyword evidence="4" id="KW-1185">Reference proteome</keyword>
<reference evidence="3" key="1">
    <citation type="submission" date="2020-12" db="EMBL/GenBank/DDBJ databases">
        <title>Metabolic potential, ecology and presence of endohyphal bacteria is reflected in genomic diversity of Mucoromycotina.</title>
        <authorList>
            <person name="Muszewska A."/>
            <person name="Okrasinska A."/>
            <person name="Steczkiewicz K."/>
            <person name="Drgas O."/>
            <person name="Orlowska M."/>
            <person name="Perlinska-Lenart U."/>
            <person name="Aleksandrzak-Piekarczyk T."/>
            <person name="Szatraj K."/>
            <person name="Zielenkiewicz U."/>
            <person name="Pilsyk S."/>
            <person name="Malc E."/>
            <person name="Mieczkowski P."/>
            <person name="Kruszewska J.S."/>
            <person name="Biernat P."/>
            <person name="Pawlowska J."/>
        </authorList>
    </citation>
    <scope>NUCLEOTIDE SEQUENCE</scope>
    <source>
        <strain evidence="3">WA0000067209</strain>
    </source>
</reference>
<evidence type="ECO:0000256" key="1">
    <source>
        <dbReference type="SAM" id="MobiDB-lite"/>
    </source>
</evidence>
<feature type="domain" description="Rab3-GAP regulatory subunit N-terminal" evidence="2">
    <location>
        <begin position="114"/>
        <end position="522"/>
    </location>
</feature>
<dbReference type="InterPro" id="IPR032839">
    <property type="entry name" value="RAB3GAP_N"/>
</dbReference>
<feature type="region of interest" description="Disordered" evidence="1">
    <location>
        <begin position="32"/>
        <end position="108"/>
    </location>
</feature>
<dbReference type="Pfam" id="PF14655">
    <property type="entry name" value="RAB3GAP2_N"/>
    <property type="match status" value="1"/>
</dbReference>
<comment type="caution">
    <text evidence="3">The sequence shown here is derived from an EMBL/GenBank/DDBJ whole genome shotgun (WGS) entry which is preliminary data.</text>
</comment>
<feature type="region of interest" description="Disordered" evidence="1">
    <location>
        <begin position="373"/>
        <end position="409"/>
    </location>
</feature>
<feature type="compositionally biased region" description="Pro residues" evidence="1">
    <location>
        <begin position="389"/>
        <end position="400"/>
    </location>
</feature>